<dbReference type="PANTHER" id="PTHR11956">
    <property type="entry name" value="ARGINYL-TRNA SYNTHETASE"/>
    <property type="match status" value="1"/>
</dbReference>
<dbReference type="GO" id="GO:0005524">
    <property type="term" value="F:ATP binding"/>
    <property type="evidence" value="ECO:0007669"/>
    <property type="project" value="InterPro"/>
</dbReference>
<comment type="caution">
    <text evidence="2">The sequence shown here is derived from an EMBL/GenBank/DDBJ whole genome shotgun (WGS) entry which is preliminary data.</text>
</comment>
<name>X1UZ32_9ZZZZ</name>
<dbReference type="SUPFAM" id="SSF52374">
    <property type="entry name" value="Nucleotidylyl transferase"/>
    <property type="match status" value="1"/>
</dbReference>
<dbReference type="InterPro" id="IPR005148">
    <property type="entry name" value="Arg-tRNA-synth_N"/>
</dbReference>
<evidence type="ECO:0000313" key="2">
    <source>
        <dbReference type="EMBL" id="GAI97624.1"/>
    </source>
</evidence>
<dbReference type="AlphaFoldDB" id="X1UZ32"/>
<proteinExistence type="predicted"/>
<dbReference type="GO" id="GO:0006420">
    <property type="term" value="P:arginyl-tRNA aminoacylation"/>
    <property type="evidence" value="ECO:0007669"/>
    <property type="project" value="InterPro"/>
</dbReference>
<dbReference type="SUPFAM" id="SSF55190">
    <property type="entry name" value="Arginyl-tRNA synthetase (ArgRS), N-terminal 'additional' domain"/>
    <property type="match status" value="1"/>
</dbReference>
<dbReference type="Gene3D" id="3.30.1360.70">
    <property type="entry name" value="Arginyl tRNA synthetase N-terminal domain"/>
    <property type="match status" value="1"/>
</dbReference>
<dbReference type="EMBL" id="BARW01023607">
    <property type="protein sequence ID" value="GAI97624.1"/>
    <property type="molecule type" value="Genomic_DNA"/>
</dbReference>
<dbReference type="GO" id="GO:0004814">
    <property type="term" value="F:arginine-tRNA ligase activity"/>
    <property type="evidence" value="ECO:0007669"/>
    <property type="project" value="InterPro"/>
</dbReference>
<dbReference type="GO" id="GO:0005737">
    <property type="term" value="C:cytoplasm"/>
    <property type="evidence" value="ECO:0007669"/>
    <property type="project" value="InterPro"/>
</dbReference>
<accession>X1UZ32</accession>
<reference evidence="2" key="1">
    <citation type="journal article" date="2014" name="Front. Microbiol.">
        <title>High frequency of phylogenetically diverse reductive dehalogenase-homologous genes in deep subseafloor sedimentary metagenomes.</title>
        <authorList>
            <person name="Kawai M."/>
            <person name="Futagami T."/>
            <person name="Toyoda A."/>
            <person name="Takaki Y."/>
            <person name="Nishi S."/>
            <person name="Hori S."/>
            <person name="Arai W."/>
            <person name="Tsubouchi T."/>
            <person name="Morono Y."/>
            <person name="Uchiyama I."/>
            <person name="Ito T."/>
            <person name="Fujiyama A."/>
            <person name="Inagaki F."/>
            <person name="Takami H."/>
        </authorList>
    </citation>
    <scope>NUCLEOTIDE SEQUENCE</scope>
    <source>
        <strain evidence="2">Expedition CK06-06</strain>
    </source>
</reference>
<dbReference type="Pfam" id="PF00750">
    <property type="entry name" value="tRNA-synt_1d"/>
    <property type="match status" value="1"/>
</dbReference>
<evidence type="ECO:0000259" key="1">
    <source>
        <dbReference type="SMART" id="SM01016"/>
    </source>
</evidence>
<gene>
    <name evidence="2" type="ORF">S12H4_39108</name>
</gene>
<dbReference type="InterPro" id="IPR035684">
    <property type="entry name" value="ArgRS_core"/>
</dbReference>
<dbReference type="Gene3D" id="3.40.50.620">
    <property type="entry name" value="HUPs"/>
    <property type="match status" value="1"/>
</dbReference>
<dbReference type="InterPro" id="IPR001278">
    <property type="entry name" value="Arg-tRNA-ligase"/>
</dbReference>
<dbReference type="InterPro" id="IPR036695">
    <property type="entry name" value="Arg-tRNA-synth_N_sf"/>
</dbReference>
<dbReference type="InterPro" id="IPR014729">
    <property type="entry name" value="Rossmann-like_a/b/a_fold"/>
</dbReference>
<sequence>MLELKTDLKEKIYKSLKKRYPLELSDLEISHTPQQKMGDLALTFPFQLAKKLNRQPRELALEIIPHLSLLEGIEKIETAGPGFINLFLDRKKFFSHQLHSLEQTSLSPEEKKIIIEHTNINPNKAAHIGHLRNACLGDTLGRCLKYKGENVEIQNYIDDTGVQVADVVFGFMELEKKSLAQIKEIKKKLDYHCWDLYVRVSSYLQDHPQAEKRKSEILKKIEGGKGPEFEIAHFIS</sequence>
<dbReference type="Pfam" id="PF03485">
    <property type="entry name" value="Arg_tRNA_synt_N"/>
    <property type="match status" value="1"/>
</dbReference>
<feature type="domain" description="Arginyl tRNA synthetase N-terminal" evidence="1">
    <location>
        <begin position="6"/>
        <end position="88"/>
    </location>
</feature>
<dbReference type="SMART" id="SM01016">
    <property type="entry name" value="Arg_tRNA_synt_N"/>
    <property type="match status" value="1"/>
</dbReference>
<organism evidence="2">
    <name type="scientific">marine sediment metagenome</name>
    <dbReference type="NCBI Taxonomy" id="412755"/>
    <lineage>
        <taxon>unclassified sequences</taxon>
        <taxon>metagenomes</taxon>
        <taxon>ecological metagenomes</taxon>
    </lineage>
</organism>
<feature type="non-terminal residue" evidence="2">
    <location>
        <position position="236"/>
    </location>
</feature>
<protein>
    <recommendedName>
        <fullName evidence="1">Arginyl tRNA synthetase N-terminal domain-containing protein</fullName>
    </recommendedName>
</protein>
<dbReference type="PRINTS" id="PR01038">
    <property type="entry name" value="TRNASYNTHARG"/>
</dbReference>
<dbReference type="PANTHER" id="PTHR11956:SF5">
    <property type="entry name" value="ARGININE--TRNA LIGASE, CYTOPLASMIC"/>
    <property type="match status" value="1"/>
</dbReference>